<protein>
    <submittedName>
        <fullName evidence="1">Uncharacterized protein</fullName>
    </submittedName>
</protein>
<organism evidence="1 2">
    <name type="scientific">Spiromyces aspiralis</name>
    <dbReference type="NCBI Taxonomy" id="68401"/>
    <lineage>
        <taxon>Eukaryota</taxon>
        <taxon>Fungi</taxon>
        <taxon>Fungi incertae sedis</taxon>
        <taxon>Zoopagomycota</taxon>
        <taxon>Kickxellomycotina</taxon>
        <taxon>Kickxellomycetes</taxon>
        <taxon>Kickxellales</taxon>
        <taxon>Kickxellaceae</taxon>
        <taxon>Spiromyces</taxon>
    </lineage>
</organism>
<comment type="caution">
    <text evidence="1">The sequence shown here is derived from an EMBL/GenBank/DDBJ whole genome shotgun (WGS) entry which is preliminary data.</text>
</comment>
<dbReference type="Proteomes" id="UP001145114">
    <property type="component" value="Unassembled WGS sequence"/>
</dbReference>
<keyword evidence="2" id="KW-1185">Reference proteome</keyword>
<reference evidence="1" key="1">
    <citation type="submission" date="2022-06" db="EMBL/GenBank/DDBJ databases">
        <title>Phylogenomic reconstructions and comparative analyses of Kickxellomycotina fungi.</title>
        <authorList>
            <person name="Reynolds N.K."/>
            <person name="Stajich J.E."/>
            <person name="Barry K."/>
            <person name="Grigoriev I.V."/>
            <person name="Crous P."/>
            <person name="Smith M.E."/>
        </authorList>
    </citation>
    <scope>NUCLEOTIDE SEQUENCE</scope>
    <source>
        <strain evidence="1">RSA 2271</strain>
    </source>
</reference>
<accession>A0ACC1HFH5</accession>
<name>A0ACC1HFH5_9FUNG</name>
<evidence type="ECO:0000313" key="1">
    <source>
        <dbReference type="EMBL" id="KAJ1674927.1"/>
    </source>
</evidence>
<sequence length="1099" mass="120554">TLALVRHEKRLSSAELRDRIHAIAYEIETWPGIYTKLNTPMIPTVTAYHTLRDGTWVVVPTLMLVKGDIIALGYGERVPCSIKLVKDFDDSSSGDGGHGEHEFTLKRGQMFSPAVCSSWRFLQDVSAPSGGKGEAGLKRKGQPDGRTRFRVLETPLQSHLSKVLHEESQRHQTVLQNQILVVSRLLYQYVLPTTAVGAFVINFVRFIVTDVAQRQMRRMAIETIVGSVVHIVFPFAASMSLVWLWYLARHYANAHTLMLFEALQRSKTDFTDDADIDEFDVEAPAPTKDVVVKQGTVWRKMLWLFRNSDFRNFSRSTCLVESLGNITVIASIDREGTISHSFCTPEQLIVPVSDEDIAIFDLGIPAGGAGAPVIEDVGWERYIENLKPLGLNFLLNTNCNTFRGKDRSGVHKRFSVLGGGGSKAPTQEVCLCKLGKTIGFTAQSTTGYERLVNIHVFSPRHPATDQSSRREGHIAGLLATIVRGGPPGSDDSLQLFSSGDFSFIADHCTDYWDGRDVVPFEDAIMKRVYSCYENAKTHDLNCVAFAYRPVLPEMEPILMQLLTCGDGGEVDSADQPKRIYVESVDFDYNDLESASSQSSESQPADSKGRDGMESCGDEPDFGGSPFSCDKGHLKSSLVGESVTSRLDKFDDTLSLSIARQHSSPPLRPGETETRGPPGVGDNCGDQNDLRTPSSILLDECSLALLEDSDEPSLPRYLQSDVRNRKYKRKELTFGMRLGGGDAAATGDVQGFTKAIVSDLIESQTFLGMATMCYDPKTDVCDFIEDLSLAGIRFVYFSSSGGRQSKAFAERLGLETDWNTCILLSSSDDDDDSAHDGYVEDYDIKARLPRGIENIRQHLEEVDDIPLQVSLFAGCTPSAVREMINIFQENSEIVCCIGSALCDSNTLTFAEADIAVGVEPIPHFNKVVLHQRAPLSRNVTPPRDDGAPTDTRNVSSNLDGGVNDGSITTTGALLTQFALGAALTTIPCSLFLQHDTSLYALAQVTREARRLLGCINQAAIFLTGCYLSVAAVNIVVAATLLPPALLGYHALWLLWVVCPMLAASIFFVPHEANIMTTMPGQFQAERPLSGLSSFTCILYV</sequence>
<gene>
    <name evidence="1" type="ORF">EV182_002280</name>
</gene>
<evidence type="ECO:0000313" key="2">
    <source>
        <dbReference type="Proteomes" id="UP001145114"/>
    </source>
</evidence>
<dbReference type="EMBL" id="JAMZIH010005594">
    <property type="protein sequence ID" value="KAJ1674927.1"/>
    <property type="molecule type" value="Genomic_DNA"/>
</dbReference>
<feature type="non-terminal residue" evidence="1">
    <location>
        <position position="1"/>
    </location>
</feature>
<proteinExistence type="predicted"/>